<dbReference type="InterPro" id="IPR051089">
    <property type="entry name" value="prtT"/>
</dbReference>
<keyword evidence="5" id="KW-0539">Nucleus</keyword>
<feature type="compositionally biased region" description="Basic and acidic residues" evidence="6">
    <location>
        <begin position="51"/>
        <end position="67"/>
    </location>
</feature>
<evidence type="ECO:0000256" key="1">
    <source>
        <dbReference type="ARBA" id="ARBA00004123"/>
    </source>
</evidence>
<feature type="region of interest" description="Disordered" evidence="6">
    <location>
        <begin position="679"/>
        <end position="719"/>
    </location>
</feature>
<evidence type="ECO:0000313" key="8">
    <source>
        <dbReference type="EMBL" id="KAH6691552.1"/>
    </source>
</evidence>
<dbReference type="GO" id="GO:0000976">
    <property type="term" value="F:transcription cis-regulatory region binding"/>
    <property type="evidence" value="ECO:0007669"/>
    <property type="project" value="TreeGrafter"/>
</dbReference>
<dbReference type="SMART" id="SM00066">
    <property type="entry name" value="GAL4"/>
    <property type="match status" value="1"/>
</dbReference>
<sequence length="898" mass="97500">MSADANALDPALRDHSDASSATPSRPATDAAAAAAVEAQLQQQLQQPDSPDSTRSDHHGASYDDSPHNDASGHPLGDDAKRSRACEACRGLKVRCVPDPEDNDGPCLRCRKARRNCVVTQPTRKRQKKTDSRVAELEKKIDALTASLHARGTGPSQHGNTTPATAAWEDVRPGEKEPHSAMRRTNDGYVIYQPRYENDSGPATSTPVVTGQKRKLAERGSDGSAEPEARGPPPIRMDESYDDIVSRGILTHEKAEELFVRYNGPMVRHLPAVIFPPGMTAADLRTVKPVLFLAVMAAASGETSSLQRQLVRELMQVLAEKIVITGEKSLELVQALQVAVIWYWPPEHYEELKFYQLVHMGAVMAIDLGLGRRLPGKKSVPYGVYAFRRISRRTTVPDPTTLEARRAWLACYFLSSNTAMALQRPLLVRWTRFMAESMEMLKTSPDNAPTDEYFCALVWTHRISEDIGAQFAMDDPDDAVNINEPRTIYALRKLERDLETFQKSLPKELMQDTLKISFGIVSLYMHEIVLHGDTGSDVTATQASQTNATGPPTIFRDIIMSDPSTATTAHVNAISACLTNIDTVLEAFLGMDIPSIRCLPVFNFVRVAYALVVLIKIYFSASHKDSELSDIINKDELRVDFYIDSLLHKFRGSAAEDRSRPGAKFLVVLVMLKAWFVKQGQQGSGGDSGASPAPKSRDSPSVSAAASAPPETQQQQQHMASTPLHLLSEIATNDRSRAQTTPSNSNNNIPWGFNLRQASQQQQQQPFVFDASGADASLTTPSPAAGDTAATPNMFNNIPPPFSSVQDFHPFNVNDLTQTLSMEELASSLGLGSGAGLPGAGPGFLGSYSSTGVVNAAAALEPAMAQDPWFGQWGDALGGMPPPGSGPTGGWGGMPPFQM</sequence>
<dbReference type="InterPro" id="IPR036864">
    <property type="entry name" value="Zn2-C6_fun-type_DNA-bd_sf"/>
</dbReference>
<feature type="region of interest" description="Disordered" evidence="6">
    <location>
        <begin position="1"/>
        <end position="81"/>
    </location>
</feature>
<dbReference type="GO" id="GO:0008270">
    <property type="term" value="F:zinc ion binding"/>
    <property type="evidence" value="ECO:0007669"/>
    <property type="project" value="InterPro"/>
</dbReference>
<keyword evidence="4" id="KW-0804">Transcription</keyword>
<feature type="compositionally biased region" description="Low complexity" evidence="6">
    <location>
        <begin position="18"/>
        <end position="50"/>
    </location>
</feature>
<dbReference type="EMBL" id="JAGSXJ010000005">
    <property type="protein sequence ID" value="KAH6691552.1"/>
    <property type="molecule type" value="Genomic_DNA"/>
</dbReference>
<evidence type="ECO:0000256" key="4">
    <source>
        <dbReference type="ARBA" id="ARBA00023163"/>
    </source>
</evidence>
<dbReference type="PROSITE" id="PS00463">
    <property type="entry name" value="ZN2_CY6_FUNGAL_1"/>
    <property type="match status" value="1"/>
</dbReference>
<keyword evidence="9" id="KW-1185">Reference proteome</keyword>
<dbReference type="GO" id="GO:0005634">
    <property type="term" value="C:nucleus"/>
    <property type="evidence" value="ECO:0007669"/>
    <property type="project" value="UniProtKB-SubCell"/>
</dbReference>
<feature type="compositionally biased region" description="Polar residues" evidence="6">
    <location>
        <begin position="153"/>
        <end position="163"/>
    </location>
</feature>
<feature type="compositionally biased region" description="Basic and acidic residues" evidence="6">
    <location>
        <begin position="168"/>
        <end position="185"/>
    </location>
</feature>
<dbReference type="CDD" id="cd12148">
    <property type="entry name" value="fungal_TF_MHR"/>
    <property type="match status" value="1"/>
</dbReference>
<evidence type="ECO:0000313" key="9">
    <source>
        <dbReference type="Proteomes" id="UP000770015"/>
    </source>
</evidence>
<evidence type="ECO:0000256" key="2">
    <source>
        <dbReference type="ARBA" id="ARBA00023015"/>
    </source>
</evidence>
<dbReference type="SUPFAM" id="SSF57701">
    <property type="entry name" value="Zn2/Cys6 DNA-binding domain"/>
    <property type="match status" value="1"/>
</dbReference>
<keyword evidence="3" id="KW-0238">DNA-binding</keyword>
<evidence type="ECO:0000256" key="6">
    <source>
        <dbReference type="SAM" id="MobiDB-lite"/>
    </source>
</evidence>
<comment type="subcellular location">
    <subcellularLocation>
        <location evidence="1">Nucleus</location>
    </subcellularLocation>
</comment>
<feature type="compositionally biased region" description="Low complexity" evidence="6">
    <location>
        <begin position="698"/>
        <end position="709"/>
    </location>
</feature>
<dbReference type="Gene3D" id="4.10.240.10">
    <property type="entry name" value="Zn(2)-C6 fungal-type DNA-binding domain"/>
    <property type="match status" value="1"/>
</dbReference>
<organism evidence="8 9">
    <name type="scientific">Plectosphaerella plurivora</name>
    <dbReference type="NCBI Taxonomy" id="936078"/>
    <lineage>
        <taxon>Eukaryota</taxon>
        <taxon>Fungi</taxon>
        <taxon>Dikarya</taxon>
        <taxon>Ascomycota</taxon>
        <taxon>Pezizomycotina</taxon>
        <taxon>Sordariomycetes</taxon>
        <taxon>Hypocreomycetidae</taxon>
        <taxon>Glomerellales</taxon>
        <taxon>Plectosphaerellaceae</taxon>
        <taxon>Plectosphaerella</taxon>
    </lineage>
</organism>
<dbReference type="InterPro" id="IPR001138">
    <property type="entry name" value="Zn2Cys6_DnaBD"/>
</dbReference>
<evidence type="ECO:0000259" key="7">
    <source>
        <dbReference type="PROSITE" id="PS00463"/>
    </source>
</evidence>
<dbReference type="PANTHER" id="PTHR31845:SF39">
    <property type="entry name" value="TRANSCRIPTION FACTOR PBCR-RELATED"/>
    <property type="match status" value="1"/>
</dbReference>
<feature type="region of interest" description="Disordered" evidence="6">
    <location>
        <begin position="148"/>
        <end position="237"/>
    </location>
</feature>
<feature type="domain" description="Zn(2)-C6 fungal-type" evidence="7">
    <location>
        <begin position="84"/>
        <end position="116"/>
    </location>
</feature>
<dbReference type="OrthoDB" id="8062037at2759"/>
<dbReference type="CDD" id="cd00067">
    <property type="entry name" value="GAL4"/>
    <property type="match status" value="1"/>
</dbReference>
<gene>
    <name evidence="8" type="ORF">F5X68DRAFT_202095</name>
</gene>
<evidence type="ECO:0000256" key="5">
    <source>
        <dbReference type="ARBA" id="ARBA00023242"/>
    </source>
</evidence>
<accession>A0A9P9AEI3</accession>
<dbReference type="Proteomes" id="UP000770015">
    <property type="component" value="Unassembled WGS sequence"/>
</dbReference>
<keyword evidence="2" id="KW-0805">Transcription regulation</keyword>
<dbReference type="AlphaFoldDB" id="A0A9P9AEI3"/>
<reference evidence="8" key="1">
    <citation type="journal article" date="2021" name="Nat. Commun.">
        <title>Genetic determinants of endophytism in the Arabidopsis root mycobiome.</title>
        <authorList>
            <person name="Mesny F."/>
            <person name="Miyauchi S."/>
            <person name="Thiergart T."/>
            <person name="Pickel B."/>
            <person name="Atanasova L."/>
            <person name="Karlsson M."/>
            <person name="Huettel B."/>
            <person name="Barry K.W."/>
            <person name="Haridas S."/>
            <person name="Chen C."/>
            <person name="Bauer D."/>
            <person name="Andreopoulos W."/>
            <person name="Pangilinan J."/>
            <person name="LaButti K."/>
            <person name="Riley R."/>
            <person name="Lipzen A."/>
            <person name="Clum A."/>
            <person name="Drula E."/>
            <person name="Henrissat B."/>
            <person name="Kohler A."/>
            <person name="Grigoriev I.V."/>
            <person name="Martin F.M."/>
            <person name="Hacquard S."/>
        </authorList>
    </citation>
    <scope>NUCLEOTIDE SEQUENCE</scope>
    <source>
        <strain evidence="8">MPI-SDFR-AT-0117</strain>
    </source>
</reference>
<name>A0A9P9AEI3_9PEZI</name>
<feature type="compositionally biased region" description="Polar residues" evidence="6">
    <location>
        <begin position="710"/>
        <end position="719"/>
    </location>
</feature>
<proteinExistence type="predicted"/>
<evidence type="ECO:0000256" key="3">
    <source>
        <dbReference type="ARBA" id="ARBA00023125"/>
    </source>
</evidence>
<comment type="caution">
    <text evidence="8">The sequence shown here is derived from an EMBL/GenBank/DDBJ whole genome shotgun (WGS) entry which is preliminary data.</text>
</comment>
<protein>
    <recommendedName>
        <fullName evidence="7">Zn(2)-C6 fungal-type domain-containing protein</fullName>
    </recommendedName>
</protein>
<dbReference type="PANTHER" id="PTHR31845">
    <property type="entry name" value="FINGER DOMAIN PROTEIN, PUTATIVE-RELATED"/>
    <property type="match status" value="1"/>
</dbReference>
<dbReference type="GO" id="GO:0000981">
    <property type="term" value="F:DNA-binding transcription factor activity, RNA polymerase II-specific"/>
    <property type="evidence" value="ECO:0007669"/>
    <property type="project" value="InterPro"/>
</dbReference>